<dbReference type="GO" id="GO:0015288">
    <property type="term" value="F:porin activity"/>
    <property type="evidence" value="ECO:0007669"/>
    <property type="project" value="TreeGrafter"/>
</dbReference>
<proteinExistence type="inferred from homology"/>
<feature type="coiled-coil region" evidence="8">
    <location>
        <begin position="123"/>
        <end position="171"/>
    </location>
</feature>
<dbReference type="Gene3D" id="1.20.1600.10">
    <property type="entry name" value="Outer membrane efflux proteins (OEP)"/>
    <property type="match status" value="1"/>
</dbReference>
<evidence type="ECO:0000256" key="6">
    <source>
        <dbReference type="ARBA" id="ARBA00023136"/>
    </source>
</evidence>
<dbReference type="SUPFAM" id="SSF56954">
    <property type="entry name" value="Outer membrane efflux proteins (OEP)"/>
    <property type="match status" value="1"/>
</dbReference>
<reference evidence="9 10" key="1">
    <citation type="submission" date="2019-01" db="EMBL/GenBank/DDBJ databases">
        <authorList>
            <person name="Chen W.-M."/>
        </authorList>
    </citation>
    <scope>NUCLEOTIDE SEQUENCE [LARGE SCALE GENOMIC DNA]</scope>
    <source>
        <strain evidence="9 10">ICH-3</strain>
    </source>
</reference>
<dbReference type="InterPro" id="IPR003423">
    <property type="entry name" value="OMP_efflux"/>
</dbReference>
<dbReference type="InterPro" id="IPR051906">
    <property type="entry name" value="TolC-like"/>
</dbReference>
<comment type="similarity">
    <text evidence="2">Belongs to the outer membrane factor (OMF) (TC 1.B.17) family.</text>
</comment>
<dbReference type="Pfam" id="PF02321">
    <property type="entry name" value="OEP"/>
    <property type="match status" value="1"/>
</dbReference>
<keyword evidence="6" id="KW-0472">Membrane</keyword>
<organism evidence="9 10">
    <name type="scientific">Rubrivivax albus</name>
    <dbReference type="NCBI Taxonomy" id="2499835"/>
    <lineage>
        <taxon>Bacteria</taxon>
        <taxon>Pseudomonadati</taxon>
        <taxon>Pseudomonadota</taxon>
        <taxon>Betaproteobacteria</taxon>
        <taxon>Burkholderiales</taxon>
        <taxon>Sphaerotilaceae</taxon>
        <taxon>Rubrivivax</taxon>
    </lineage>
</organism>
<gene>
    <name evidence="9" type="ORF">ENE75_16585</name>
</gene>
<evidence type="ECO:0000256" key="3">
    <source>
        <dbReference type="ARBA" id="ARBA00022448"/>
    </source>
</evidence>
<keyword evidence="10" id="KW-1185">Reference proteome</keyword>
<evidence type="ECO:0000256" key="4">
    <source>
        <dbReference type="ARBA" id="ARBA00022452"/>
    </source>
</evidence>
<comment type="subcellular location">
    <subcellularLocation>
        <location evidence="1">Cell outer membrane</location>
    </subcellularLocation>
</comment>
<dbReference type="GO" id="GO:0015562">
    <property type="term" value="F:efflux transmembrane transporter activity"/>
    <property type="evidence" value="ECO:0007669"/>
    <property type="project" value="InterPro"/>
</dbReference>
<dbReference type="PANTHER" id="PTHR30026:SF20">
    <property type="entry name" value="OUTER MEMBRANE PROTEIN TOLC"/>
    <property type="match status" value="1"/>
</dbReference>
<dbReference type="PANTHER" id="PTHR30026">
    <property type="entry name" value="OUTER MEMBRANE PROTEIN TOLC"/>
    <property type="match status" value="1"/>
</dbReference>
<dbReference type="Proteomes" id="UP000288178">
    <property type="component" value="Unassembled WGS sequence"/>
</dbReference>
<protein>
    <submittedName>
        <fullName evidence="9">TolC family protein</fullName>
    </submittedName>
</protein>
<accession>A0A437JTV7</accession>
<evidence type="ECO:0000256" key="7">
    <source>
        <dbReference type="ARBA" id="ARBA00023237"/>
    </source>
</evidence>
<keyword evidence="7" id="KW-0998">Cell outer membrane</keyword>
<evidence type="ECO:0000256" key="8">
    <source>
        <dbReference type="SAM" id="Coils"/>
    </source>
</evidence>
<dbReference type="EMBL" id="SACT01000005">
    <property type="protein sequence ID" value="RVT50606.1"/>
    <property type="molecule type" value="Genomic_DNA"/>
</dbReference>
<keyword evidence="8" id="KW-0175">Coiled coil</keyword>
<evidence type="ECO:0000313" key="10">
    <source>
        <dbReference type="Proteomes" id="UP000288178"/>
    </source>
</evidence>
<sequence length="427" mass="46725">MSWLFRLSGDARAPLSALVLLLVAWPASSASLSPLSLAEAQQRAVARAAAPTAADLRARAAREMAVAAAQRPDPVLGLSLVNLPADGPDRFSTTRDFMTMRSVSLMQTFTRDDKRQARADRYLREAEAEQAEYTLRSTDVRREVSLAWFQRRAAEQRLALLQAQRTEARLQVDAAVAAQRAGRGGSTDVLMARDAVAQIDQALLAAEAAVATARRDLARWTDEPVERPLGDPPTMDRHGLVDRPLAEQLAQHPGLAQLAAREAVAVSAVAVARAEREPDWSAELMFSQRGSRYSNMVSIGVSVPLPWDRPQRQDRELGARLAQADALREERVELEREVLAMVEGWIDGWRAALARRALIDREREPLAQQRVEAALAAYRGGAAPLGAVLDARRAALALRMERIDVELDAARLWAGLDTLIPAAGDAR</sequence>
<evidence type="ECO:0000256" key="1">
    <source>
        <dbReference type="ARBA" id="ARBA00004442"/>
    </source>
</evidence>
<dbReference type="GO" id="GO:1990281">
    <property type="term" value="C:efflux pump complex"/>
    <property type="evidence" value="ECO:0007669"/>
    <property type="project" value="TreeGrafter"/>
</dbReference>
<keyword evidence="3" id="KW-0813">Transport</keyword>
<evidence type="ECO:0000256" key="5">
    <source>
        <dbReference type="ARBA" id="ARBA00022692"/>
    </source>
</evidence>
<evidence type="ECO:0000256" key="2">
    <source>
        <dbReference type="ARBA" id="ARBA00007613"/>
    </source>
</evidence>
<keyword evidence="5" id="KW-0812">Transmembrane</keyword>
<keyword evidence="4" id="KW-1134">Transmembrane beta strand</keyword>
<name>A0A437JTV7_9BURK</name>
<comment type="caution">
    <text evidence="9">The sequence shown here is derived from an EMBL/GenBank/DDBJ whole genome shotgun (WGS) entry which is preliminary data.</text>
</comment>
<dbReference type="AlphaFoldDB" id="A0A437JTV7"/>
<dbReference type="GO" id="GO:0009279">
    <property type="term" value="C:cell outer membrane"/>
    <property type="evidence" value="ECO:0007669"/>
    <property type="project" value="UniProtKB-SubCell"/>
</dbReference>
<evidence type="ECO:0000313" key="9">
    <source>
        <dbReference type="EMBL" id="RVT50606.1"/>
    </source>
</evidence>